<dbReference type="AlphaFoldDB" id="A0A967ASG5"/>
<reference evidence="1" key="1">
    <citation type="submission" date="2019-07" db="EMBL/GenBank/DDBJ databases">
        <authorList>
            <person name="De-Chao Zhang Q."/>
        </authorList>
    </citation>
    <scope>NUCLEOTIDE SEQUENCE</scope>
    <source>
        <strain evidence="1">TP-CH-4</strain>
    </source>
</reference>
<gene>
    <name evidence="1" type="ORF">FK220_004775</name>
</gene>
<dbReference type="EMBL" id="VIKU02000001">
    <property type="protein sequence ID" value="NHF58640.1"/>
    <property type="molecule type" value="Genomic_DNA"/>
</dbReference>
<evidence type="ECO:0000313" key="1">
    <source>
        <dbReference type="EMBL" id="NHF58640.1"/>
    </source>
</evidence>
<protein>
    <submittedName>
        <fullName evidence="1">Uncharacterized protein</fullName>
    </submittedName>
</protein>
<proteinExistence type="predicted"/>
<evidence type="ECO:0000313" key="2">
    <source>
        <dbReference type="Proteomes" id="UP000707206"/>
    </source>
</evidence>
<accession>A0A967ASG5</accession>
<reference evidence="1" key="2">
    <citation type="submission" date="2020-03" db="EMBL/GenBank/DDBJ databases">
        <title>Flavobacteriaceae bacterium strain TP-CH-4, a member of the family Flavobacteriaceae isolated from a deep-sea seamount.</title>
        <authorList>
            <person name="Zhang D.-C."/>
        </authorList>
    </citation>
    <scope>NUCLEOTIDE SEQUENCE</scope>
    <source>
        <strain evidence="1">TP-CH-4</strain>
    </source>
</reference>
<organism evidence="1 2">
    <name type="scientific">Pelagihabitans pacificus</name>
    <dbReference type="NCBI Taxonomy" id="2696054"/>
    <lineage>
        <taxon>Bacteria</taxon>
        <taxon>Pseudomonadati</taxon>
        <taxon>Bacteroidota</taxon>
        <taxon>Flavobacteriia</taxon>
        <taxon>Flavobacteriales</taxon>
        <taxon>Flavobacteriaceae</taxon>
        <taxon>Pelagihabitans</taxon>
    </lineage>
</organism>
<dbReference type="RefSeq" id="WP_166204773.1">
    <property type="nucleotide sequence ID" value="NZ_VIKU02000001.1"/>
</dbReference>
<name>A0A967ASG5_9FLAO</name>
<dbReference type="Proteomes" id="UP000707206">
    <property type="component" value="Unassembled WGS sequence"/>
</dbReference>
<keyword evidence="2" id="KW-1185">Reference proteome</keyword>
<sequence length="602" mass="70792">MNRKFYFLTLLLCAIPWCYISYAQESSLLLPFRMPLPDDLEKIERLDFDRDGDPDAIKYTIHGDMPVLWIDDDDDMKPDDWEGDLDNDCVLIDRNKDGLFAGPYDLSIDFGDEDGDGMADLQLLVENGDSALRSQWDWSSNIVWFIDDGEQDAHFAYINWDKMDLKFWEHYGHANFYADYHGQNAFTKMNVSSFRFHDFRYSWENPFYFFDIDGDSHSEIAIRCEDTPVFKDKPENINGRVDNELFKELDDDIDATIIGVLDKVYISFDLDNDNGPGNEFDFDMSLQFNGDEGYDYNHMKHPFQSIDGLKEADDLLFDARWRHLTELIYPHREATWDILFKDGNWEECWFVFDEDDDCNRWERVELLQPKAIFKHGMLQEGLDHNPQADEMGDRGEFDLDNSGKGNLYLGSFDGRLHLYGAEWGAWRVDQDAYSYQGYGGLYDRSGYTRTQYPAGRYATVKYSDTNGNGFIDLIEYDLDGDTVFEHTLSFEALGIDDVNDIIEMYASDYTSLSNLYRDMSERQWRKAEQAVATLEKWGLNTRWYSFYKQPGSLREKYSHGYWVNFYCYWDLRTYFTKTRQEDKVIQVDKAFLSGNWETLSME</sequence>
<comment type="caution">
    <text evidence="1">The sequence shown here is derived from an EMBL/GenBank/DDBJ whole genome shotgun (WGS) entry which is preliminary data.</text>
</comment>